<dbReference type="EMBL" id="QJNS01000227">
    <property type="protein sequence ID" value="RYO82114.1"/>
    <property type="molecule type" value="Genomic_DNA"/>
</dbReference>
<feature type="compositionally biased region" description="Low complexity" evidence="1">
    <location>
        <begin position="148"/>
        <end position="170"/>
    </location>
</feature>
<comment type="caution">
    <text evidence="3">The sequence shown here is derived from an EMBL/GenBank/DDBJ whole genome shotgun (WGS) entry which is preliminary data.</text>
</comment>
<accession>A0ABY0H116</accession>
<keyword evidence="4" id="KW-1185">Reference proteome</keyword>
<feature type="region of interest" description="Disordered" evidence="1">
    <location>
        <begin position="14"/>
        <end position="98"/>
    </location>
</feature>
<proteinExistence type="predicted"/>
<evidence type="ECO:0000313" key="3">
    <source>
        <dbReference type="EMBL" id="RYO82114.1"/>
    </source>
</evidence>
<feature type="domain" description="PD-(D/E)XK nuclease-like" evidence="2">
    <location>
        <begin position="281"/>
        <end position="511"/>
    </location>
</feature>
<evidence type="ECO:0000313" key="4">
    <source>
        <dbReference type="Proteomes" id="UP000294003"/>
    </source>
</evidence>
<protein>
    <recommendedName>
        <fullName evidence="2">PD-(D/E)XK nuclease-like domain-containing protein</fullName>
    </recommendedName>
</protein>
<dbReference type="Pfam" id="PF20516">
    <property type="entry name" value="PDDEXK_12"/>
    <property type="match status" value="1"/>
</dbReference>
<gene>
    <name evidence="3" type="ORF">DL762_006782</name>
</gene>
<evidence type="ECO:0000259" key="2">
    <source>
        <dbReference type="Pfam" id="PF20516"/>
    </source>
</evidence>
<name>A0ABY0H116_9PEZI</name>
<organism evidence="3 4">
    <name type="scientific">Monosporascus cannonballus</name>
    <dbReference type="NCBI Taxonomy" id="155416"/>
    <lineage>
        <taxon>Eukaryota</taxon>
        <taxon>Fungi</taxon>
        <taxon>Dikarya</taxon>
        <taxon>Ascomycota</taxon>
        <taxon>Pezizomycotina</taxon>
        <taxon>Sordariomycetes</taxon>
        <taxon>Xylariomycetidae</taxon>
        <taxon>Xylariales</taxon>
        <taxon>Xylariales incertae sedis</taxon>
        <taxon>Monosporascus</taxon>
    </lineage>
</organism>
<dbReference type="InterPro" id="IPR046797">
    <property type="entry name" value="PDDEXK_12"/>
</dbReference>
<sequence>MEPDVICGWLADIAGNCPPAPPTPFVASTKRAYAAPGAPPSKKRQRIPLGEMDPNPLRAARRTSPRKLERTRPQTQAHRQPSTKKGAGASPDQRQENKTIVEYTEGEMVVMEGEEDVFMDPDVQNTPRAPRAQPRSQYSQRLAHADSLRSYSLPASSASTTSSRARSTSPVKRADDLLKLERPVRWTYLSASELRKKIAGTNNAGAAMLFNKILRKVQSRKGYLPLQLREHLQDELGLADDDTDKFADRGPIPLGQAELEKRMARARRMLRRNAPNEDLEYFARVQEPLEEELDSLVQIVDHTSTFKTTPHAEAAWNEQIHGPMLKLAVLPQLDVGYENVTRANIARTFLPQAPAELGPSMSGKMIDYAMVLIDDSVPIRHFVDRLEHRFFNQTSYPPLCFCPAGLFIETKADSSNGWSEGKAQLGLWLAAWFKRVSMFSSPPPTTIKLPFMPVLLVVGDKWELHFGFEHDGGIDICGGLEIGGTSDLNLAYLLLDVLRLLAHDWVASEFRTWVATVVQT</sequence>
<evidence type="ECO:0000256" key="1">
    <source>
        <dbReference type="SAM" id="MobiDB-lite"/>
    </source>
</evidence>
<dbReference type="Proteomes" id="UP000294003">
    <property type="component" value="Unassembled WGS sequence"/>
</dbReference>
<feature type="region of interest" description="Disordered" evidence="1">
    <location>
        <begin position="120"/>
        <end position="171"/>
    </location>
</feature>
<reference evidence="3 4" key="1">
    <citation type="submission" date="2018-06" db="EMBL/GenBank/DDBJ databases">
        <title>Complete Genomes of Monosporascus.</title>
        <authorList>
            <person name="Robinson A.J."/>
            <person name="Natvig D.O."/>
        </authorList>
    </citation>
    <scope>NUCLEOTIDE SEQUENCE [LARGE SCALE GENOMIC DNA]</scope>
    <source>
        <strain evidence="3 4">CBS 609.92</strain>
    </source>
</reference>